<evidence type="ECO:0000256" key="3">
    <source>
        <dbReference type="ARBA" id="ARBA00022989"/>
    </source>
</evidence>
<evidence type="ECO:0000256" key="4">
    <source>
        <dbReference type="ARBA" id="ARBA00023136"/>
    </source>
</evidence>
<keyword evidence="12" id="KW-1185">Reference proteome</keyword>
<organism evidence="11 12">
    <name type="scientific">Clavelina lepadiformis</name>
    <name type="common">Light-bulb sea squirt</name>
    <name type="synonym">Ascidia lepadiformis</name>
    <dbReference type="NCBI Taxonomy" id="159417"/>
    <lineage>
        <taxon>Eukaryota</taxon>
        <taxon>Metazoa</taxon>
        <taxon>Chordata</taxon>
        <taxon>Tunicata</taxon>
        <taxon>Ascidiacea</taxon>
        <taxon>Aplousobranchia</taxon>
        <taxon>Clavelinidae</taxon>
        <taxon>Clavelina</taxon>
    </lineage>
</organism>
<evidence type="ECO:0000259" key="10">
    <source>
        <dbReference type="PROSITE" id="PS50076"/>
    </source>
</evidence>
<evidence type="ECO:0000256" key="6">
    <source>
        <dbReference type="ARBA" id="ARBA00024193"/>
    </source>
</evidence>
<feature type="domain" description="J" evidence="10">
    <location>
        <begin position="34"/>
        <end position="104"/>
    </location>
</feature>
<evidence type="ECO:0000256" key="7">
    <source>
        <dbReference type="ARBA" id="ARBA00024246"/>
    </source>
</evidence>
<comment type="similarity">
    <text evidence="6">Belongs to the DNAJC25 family.</text>
</comment>
<keyword evidence="9" id="KW-0732">Signal</keyword>
<evidence type="ECO:0000256" key="2">
    <source>
        <dbReference type="ARBA" id="ARBA00022692"/>
    </source>
</evidence>
<proteinExistence type="inferred from homology"/>
<feature type="transmembrane region" description="Helical" evidence="8">
    <location>
        <begin position="226"/>
        <end position="249"/>
    </location>
</feature>
<protein>
    <recommendedName>
        <fullName evidence="7">DnaJ homolog subfamily C member 25</fullName>
    </recommendedName>
</protein>
<keyword evidence="3 8" id="KW-1133">Transmembrane helix</keyword>
<dbReference type="EMBL" id="CAWYQH010000108">
    <property type="protein sequence ID" value="CAK8689649.1"/>
    <property type="molecule type" value="Genomic_DNA"/>
</dbReference>
<dbReference type="CDD" id="cd06257">
    <property type="entry name" value="DnaJ"/>
    <property type="match status" value="1"/>
</dbReference>
<dbReference type="PANTHER" id="PTHR44176">
    <property type="entry name" value="DNAJ HOMOLOG SUBFAMILY C MEMBER 25"/>
    <property type="match status" value="1"/>
</dbReference>
<dbReference type="InterPro" id="IPR001623">
    <property type="entry name" value="DnaJ_domain"/>
</dbReference>
<evidence type="ECO:0000256" key="9">
    <source>
        <dbReference type="SAM" id="SignalP"/>
    </source>
</evidence>
<comment type="caution">
    <text evidence="11">The sequence shown here is derived from an EMBL/GenBank/DDBJ whole genome shotgun (WGS) entry which is preliminary data.</text>
</comment>
<reference evidence="11 12" key="1">
    <citation type="submission" date="2024-02" db="EMBL/GenBank/DDBJ databases">
        <authorList>
            <person name="Daric V."/>
            <person name="Darras S."/>
        </authorList>
    </citation>
    <scope>NUCLEOTIDE SEQUENCE [LARGE SCALE GENOMIC DNA]</scope>
</reference>
<dbReference type="PANTHER" id="PTHR44176:SF1">
    <property type="entry name" value="DNAJ HOMOLOG SUBFAMILY C MEMBER 25"/>
    <property type="match status" value="1"/>
</dbReference>
<keyword evidence="5" id="KW-0143">Chaperone</keyword>
<keyword evidence="2 8" id="KW-0812">Transmembrane</keyword>
<gene>
    <name evidence="11" type="ORF">CVLEPA_LOCUS21621</name>
</gene>
<name>A0ABP0GCX8_CLALP</name>
<dbReference type="InterPro" id="IPR036869">
    <property type="entry name" value="J_dom_sf"/>
</dbReference>
<evidence type="ECO:0000313" key="11">
    <source>
        <dbReference type="EMBL" id="CAK8689649.1"/>
    </source>
</evidence>
<evidence type="ECO:0000313" key="12">
    <source>
        <dbReference type="Proteomes" id="UP001642483"/>
    </source>
</evidence>
<evidence type="ECO:0000256" key="1">
    <source>
        <dbReference type="ARBA" id="ARBA00004141"/>
    </source>
</evidence>
<dbReference type="Gene3D" id="1.10.287.110">
    <property type="entry name" value="DnaJ domain"/>
    <property type="match status" value="1"/>
</dbReference>
<dbReference type="SMART" id="SM00271">
    <property type="entry name" value="DnaJ"/>
    <property type="match status" value="1"/>
</dbReference>
<feature type="signal peptide" evidence="9">
    <location>
        <begin position="1"/>
        <end position="21"/>
    </location>
</feature>
<feature type="chain" id="PRO_5045275948" description="DnaJ homolog subfamily C member 25" evidence="9">
    <location>
        <begin position="22"/>
        <end position="340"/>
    </location>
</feature>
<evidence type="ECO:0000256" key="5">
    <source>
        <dbReference type="ARBA" id="ARBA00023186"/>
    </source>
</evidence>
<evidence type="ECO:0000256" key="8">
    <source>
        <dbReference type="SAM" id="Phobius"/>
    </source>
</evidence>
<keyword evidence="4 8" id="KW-0472">Membrane</keyword>
<dbReference type="Pfam" id="PF00226">
    <property type="entry name" value="DnaJ"/>
    <property type="match status" value="1"/>
</dbReference>
<sequence>MWKKWTIGWFIAAMLCTCIAGQQLVPGMYCGLENCYDVLGVVSSSSKSEISRVYRKLARNSHPDYLRSHGASKQEIEAGVEKFHRLSAAYETLKDSREEYDYYLQHPEEYYYNYYRYYKHKMPNVDVRVVLFGTITAISIFQYISWMTSYNTAITYMMHQSKYRNAAKEEAKARGLWIDKSEQKKQKRFKSKEELKQDEDNLLRNIIEEKMDIRGGYQKPQYTDVLWMQLFLFPYYLFKFMSFHSLWIYNYTLMKKDYSDDAKIYLICKNIGIKSVQWDIHTDAEKRVYMQRKLWVKANAQEYIHEKQEEAKVKMAEDPKMKRYRRWMNKGGPGRMTFED</sequence>
<accession>A0ABP0GCX8</accession>
<dbReference type="PROSITE" id="PS50076">
    <property type="entry name" value="DNAJ_2"/>
    <property type="match status" value="1"/>
</dbReference>
<comment type="subcellular location">
    <subcellularLocation>
        <location evidence="1">Membrane</location>
        <topology evidence="1">Multi-pass membrane protein</topology>
    </subcellularLocation>
</comment>
<dbReference type="Proteomes" id="UP001642483">
    <property type="component" value="Unassembled WGS sequence"/>
</dbReference>
<dbReference type="InterPro" id="IPR044632">
    <property type="entry name" value="DNAJC25-like"/>
</dbReference>
<dbReference type="PRINTS" id="PR00625">
    <property type="entry name" value="JDOMAIN"/>
</dbReference>
<dbReference type="SUPFAM" id="SSF46565">
    <property type="entry name" value="Chaperone J-domain"/>
    <property type="match status" value="1"/>
</dbReference>